<proteinExistence type="predicted"/>
<organism evidence="2 3">
    <name type="scientific">Gandjariella thermophila</name>
    <dbReference type="NCBI Taxonomy" id="1931992"/>
    <lineage>
        <taxon>Bacteria</taxon>
        <taxon>Bacillati</taxon>
        <taxon>Actinomycetota</taxon>
        <taxon>Actinomycetes</taxon>
        <taxon>Pseudonocardiales</taxon>
        <taxon>Pseudonocardiaceae</taxon>
        <taxon>Gandjariella</taxon>
    </lineage>
</organism>
<dbReference type="InterPro" id="IPR000415">
    <property type="entry name" value="Nitroreductase-like"/>
</dbReference>
<keyword evidence="3" id="KW-1185">Reference proteome</keyword>
<feature type="region of interest" description="Disordered" evidence="1">
    <location>
        <begin position="318"/>
        <end position="343"/>
    </location>
</feature>
<comment type="caution">
    <text evidence="2">The sequence shown here is derived from an EMBL/GenBank/DDBJ whole genome shotgun (WGS) entry which is preliminary data.</text>
</comment>
<protein>
    <submittedName>
        <fullName evidence="2">NAD(P)H nitroreductase</fullName>
    </submittedName>
</protein>
<dbReference type="EMBL" id="BJFL01000058">
    <property type="protein sequence ID" value="GDY33807.1"/>
    <property type="molecule type" value="Genomic_DNA"/>
</dbReference>
<dbReference type="SUPFAM" id="SSF55469">
    <property type="entry name" value="FMN-dependent nitroreductase-like"/>
    <property type="match status" value="2"/>
</dbReference>
<reference evidence="3" key="1">
    <citation type="submission" date="2019-04" db="EMBL/GenBank/DDBJ databases">
        <title>Draft genome sequence of Pseudonocardiaceae bacterium SL3-2-4.</title>
        <authorList>
            <person name="Ningsih F."/>
            <person name="Yokota A."/>
            <person name="Sakai Y."/>
            <person name="Nanatani K."/>
            <person name="Yabe S."/>
            <person name="Oetari A."/>
            <person name="Sjamsuridzal W."/>
        </authorList>
    </citation>
    <scope>NUCLEOTIDE SEQUENCE [LARGE SCALE GENOMIC DNA]</scope>
    <source>
        <strain evidence="3">SL3-2-4</strain>
    </source>
</reference>
<dbReference type="InterPro" id="IPR050627">
    <property type="entry name" value="Nitroreductase/BluB"/>
</dbReference>
<dbReference type="GO" id="GO:0016491">
    <property type="term" value="F:oxidoreductase activity"/>
    <property type="evidence" value="ECO:0007669"/>
    <property type="project" value="InterPro"/>
</dbReference>
<dbReference type="PANTHER" id="PTHR23026:SF123">
    <property type="entry name" value="NAD(P)H NITROREDUCTASE RV3131-RELATED"/>
    <property type="match status" value="1"/>
</dbReference>
<dbReference type="NCBIfam" id="NF047509">
    <property type="entry name" value="Rv3131_FMN_oxido"/>
    <property type="match status" value="1"/>
</dbReference>
<evidence type="ECO:0000256" key="1">
    <source>
        <dbReference type="SAM" id="MobiDB-lite"/>
    </source>
</evidence>
<sequence>MRAGLPDDATVRSAIDLAARAPSIHNSQPWSWRVADRSLHLFADSSRHLPATDPARRDLLLSCGATLHHARVAFAAVGWATTVHRLPNPAEPDHLAAVEFHRHDPTAEDIAAAAAIGRRRTDRRRFSSWPVPPILLVQLAERATEQGATLVAVTEPEQRHQLAAAIDEAAIQQNADPIYASELAAWSGRSRGAAEGVPAANVPIPHGRHPETTARRSTRHGDTTMRTFDGGELASPPEDEEPDAAELLLLVTASDDQVSRLRAGEALSAVLLAATEMRLSSCPLSQPLEIGATHDVLRDQVLRGSAAPQIVLRIGWTHPSSPPIPASPRRAVEDVLDRFPSPR</sequence>
<dbReference type="OrthoDB" id="8156917at2"/>
<evidence type="ECO:0000313" key="2">
    <source>
        <dbReference type="EMBL" id="GDY33807.1"/>
    </source>
</evidence>
<accession>A0A4D4JIU5</accession>
<dbReference type="Gene3D" id="3.40.109.10">
    <property type="entry name" value="NADH Oxidase"/>
    <property type="match status" value="1"/>
</dbReference>
<gene>
    <name evidence="2" type="ORF">GTS_54400</name>
</gene>
<dbReference type="PANTHER" id="PTHR23026">
    <property type="entry name" value="NADPH NITROREDUCTASE"/>
    <property type="match status" value="1"/>
</dbReference>
<dbReference type="Proteomes" id="UP000298860">
    <property type="component" value="Unassembled WGS sequence"/>
</dbReference>
<name>A0A4D4JIU5_9PSEU</name>
<feature type="region of interest" description="Disordered" evidence="1">
    <location>
        <begin position="199"/>
        <end position="241"/>
    </location>
</feature>
<dbReference type="RefSeq" id="WP_137816720.1">
    <property type="nucleotide sequence ID" value="NZ_BJFL01000058.1"/>
</dbReference>
<feature type="compositionally biased region" description="Basic and acidic residues" evidence="1">
    <location>
        <begin position="208"/>
        <end position="223"/>
    </location>
</feature>
<dbReference type="AlphaFoldDB" id="A0A4D4JIU5"/>
<evidence type="ECO:0000313" key="3">
    <source>
        <dbReference type="Proteomes" id="UP000298860"/>
    </source>
</evidence>